<dbReference type="GO" id="GO:0009062">
    <property type="term" value="P:fatty acid catabolic process"/>
    <property type="evidence" value="ECO:0007669"/>
    <property type="project" value="TreeGrafter"/>
</dbReference>
<comment type="similarity">
    <text evidence="1">Belongs to the C/M/P thioester hydrolase family.</text>
</comment>
<proteinExistence type="inferred from homology"/>
<organism evidence="5 6">
    <name type="scientific">Aspergillus violaceofuscus (strain CBS 115571)</name>
    <dbReference type="NCBI Taxonomy" id="1450538"/>
    <lineage>
        <taxon>Eukaryota</taxon>
        <taxon>Fungi</taxon>
        <taxon>Dikarya</taxon>
        <taxon>Ascomycota</taxon>
        <taxon>Pezizomycotina</taxon>
        <taxon>Eurotiomycetes</taxon>
        <taxon>Eurotiomycetidae</taxon>
        <taxon>Eurotiales</taxon>
        <taxon>Aspergillaceae</taxon>
        <taxon>Aspergillus</taxon>
    </lineage>
</organism>
<dbReference type="SUPFAM" id="SSF54637">
    <property type="entry name" value="Thioesterase/thiol ester dehydrase-isomerase"/>
    <property type="match status" value="2"/>
</dbReference>
<protein>
    <recommendedName>
        <fullName evidence="7">Acyl-CoA thioesterase</fullName>
    </recommendedName>
</protein>
<dbReference type="PANTHER" id="PTHR11066:SF64">
    <property type="entry name" value="ACYL-COA THIOESTERASE (AFU_ORTHOLOGUE AFUA_1G12060)"/>
    <property type="match status" value="1"/>
</dbReference>
<name>A0A2V5GYM3_ASPV1</name>
<dbReference type="EMBL" id="KZ825166">
    <property type="protein sequence ID" value="PYI16679.1"/>
    <property type="molecule type" value="Genomic_DNA"/>
</dbReference>
<accession>A0A2V5GYM3</accession>
<dbReference type="InterPro" id="IPR049449">
    <property type="entry name" value="TesB_ACOT8-like_N"/>
</dbReference>
<dbReference type="InterPro" id="IPR029069">
    <property type="entry name" value="HotDog_dom_sf"/>
</dbReference>
<dbReference type="Pfam" id="PF13622">
    <property type="entry name" value="4HBT_3"/>
    <property type="match status" value="1"/>
</dbReference>
<keyword evidence="2" id="KW-0378">Hydrolase</keyword>
<dbReference type="PANTHER" id="PTHR11066">
    <property type="entry name" value="ACYL-COA THIOESTERASE"/>
    <property type="match status" value="1"/>
</dbReference>
<dbReference type="GO" id="GO:0006637">
    <property type="term" value="P:acyl-CoA metabolic process"/>
    <property type="evidence" value="ECO:0007669"/>
    <property type="project" value="InterPro"/>
</dbReference>
<feature type="domain" description="Acyl-CoA thioesterase-like C-terminal" evidence="4">
    <location>
        <begin position="271"/>
        <end position="374"/>
    </location>
</feature>
<evidence type="ECO:0000256" key="1">
    <source>
        <dbReference type="ARBA" id="ARBA00006538"/>
    </source>
</evidence>
<dbReference type="InterPro" id="IPR003703">
    <property type="entry name" value="Acyl_CoA_thio"/>
</dbReference>
<dbReference type="GO" id="GO:0005782">
    <property type="term" value="C:peroxisomal matrix"/>
    <property type="evidence" value="ECO:0007669"/>
    <property type="project" value="UniProtKB-SubCell"/>
</dbReference>
<evidence type="ECO:0000256" key="2">
    <source>
        <dbReference type="ARBA" id="ARBA00022801"/>
    </source>
</evidence>
<dbReference type="STRING" id="1450538.A0A2V5GYM3"/>
<evidence type="ECO:0000313" key="5">
    <source>
        <dbReference type="EMBL" id="PYI16679.1"/>
    </source>
</evidence>
<keyword evidence="6" id="KW-1185">Reference proteome</keyword>
<evidence type="ECO:0008006" key="7">
    <source>
        <dbReference type="Google" id="ProtNLM"/>
    </source>
</evidence>
<reference evidence="5 6" key="1">
    <citation type="submission" date="2018-02" db="EMBL/GenBank/DDBJ databases">
        <title>The genomes of Aspergillus section Nigri reveals drivers in fungal speciation.</title>
        <authorList>
            <consortium name="DOE Joint Genome Institute"/>
            <person name="Vesth T.C."/>
            <person name="Nybo J."/>
            <person name="Theobald S."/>
            <person name="Brandl J."/>
            <person name="Frisvad J.C."/>
            <person name="Nielsen K.F."/>
            <person name="Lyhne E.K."/>
            <person name="Kogle M.E."/>
            <person name="Kuo A."/>
            <person name="Riley R."/>
            <person name="Clum A."/>
            <person name="Nolan M."/>
            <person name="Lipzen A."/>
            <person name="Salamov A."/>
            <person name="Henrissat B."/>
            <person name="Wiebenga A."/>
            <person name="De vries R.P."/>
            <person name="Grigoriev I.V."/>
            <person name="Mortensen U.H."/>
            <person name="Andersen M.R."/>
            <person name="Baker S.E."/>
        </authorList>
    </citation>
    <scope>NUCLEOTIDE SEQUENCE [LARGE SCALE GENOMIC DNA]</scope>
    <source>
        <strain evidence="5 6">CBS 115571</strain>
    </source>
</reference>
<feature type="domain" description="Acyl-CoA thioesterase-like N-terminal HotDog" evidence="3">
    <location>
        <begin position="53"/>
        <end position="130"/>
    </location>
</feature>
<dbReference type="Proteomes" id="UP000249829">
    <property type="component" value="Unassembled WGS sequence"/>
</dbReference>
<dbReference type="AlphaFoldDB" id="A0A2V5GYM3"/>
<sequence length="385" mass="43068">MLELSYSESPSSFAELMSLRRLPVDESQIPSPDSAEHIERFQSLAPPYPPGEAGRAFGGHVYAQSAYAASQTVDKGFLIHNVTGTFILPGRLDIPYEYTVRHLRDGKSYCTRAVDARQANQICFSGLVSFKRAEPPAAAPFAHQPVSPQKRYAALLTGKNPQDFPVQPGVDADFYVEYWREQWEKHGIPEREFPGLEARNVDMQTFNRGEEVRRQPDRYRQLTFYKLKGSPGDQPGSDSEGVGVGLALKETGAVEGLRRREREGEFDNLYACAHMYAADKNSLLLIPRALGMKVWDALASLTLTVVFHELGEAVRMVDWDNGAEAGAKEEGGLSKKWFIQEGWTPRSGDSRAIHESWLWSPEGRLVATSYQDGMLKVARADREKL</sequence>
<dbReference type="CDD" id="cd03444">
    <property type="entry name" value="Thioesterase_II_repeat1"/>
    <property type="match status" value="1"/>
</dbReference>
<dbReference type="Pfam" id="PF20789">
    <property type="entry name" value="4HBT_3C"/>
    <property type="match status" value="1"/>
</dbReference>
<dbReference type="OMA" id="DMTGTFI"/>
<evidence type="ECO:0000259" key="3">
    <source>
        <dbReference type="Pfam" id="PF13622"/>
    </source>
</evidence>
<dbReference type="InterPro" id="IPR049450">
    <property type="entry name" value="ACOT8-like_C"/>
</dbReference>
<dbReference type="CDD" id="cd03445">
    <property type="entry name" value="Thioesterase_II_repeat2"/>
    <property type="match status" value="1"/>
</dbReference>
<dbReference type="GO" id="GO:0047617">
    <property type="term" value="F:fatty acyl-CoA hydrolase activity"/>
    <property type="evidence" value="ECO:0007669"/>
    <property type="project" value="InterPro"/>
</dbReference>
<gene>
    <name evidence="5" type="ORF">BO99DRAFT_475531</name>
</gene>
<evidence type="ECO:0000313" key="6">
    <source>
        <dbReference type="Proteomes" id="UP000249829"/>
    </source>
</evidence>
<dbReference type="InterPro" id="IPR042171">
    <property type="entry name" value="Acyl-CoA_hotdog"/>
</dbReference>
<dbReference type="Gene3D" id="2.40.160.210">
    <property type="entry name" value="Acyl-CoA thioesterase, double hotdog domain"/>
    <property type="match status" value="1"/>
</dbReference>
<evidence type="ECO:0000259" key="4">
    <source>
        <dbReference type="Pfam" id="PF20789"/>
    </source>
</evidence>